<dbReference type="Proteomes" id="UP000319502">
    <property type="component" value="Unassembled WGS sequence"/>
</dbReference>
<dbReference type="Gene3D" id="3.40.50.1170">
    <property type="entry name" value="L-asparaginase, N-terminal domain"/>
    <property type="match status" value="1"/>
</dbReference>
<gene>
    <name evidence="9" type="ORF">FHP91_08390</name>
</gene>
<protein>
    <submittedName>
        <fullName evidence="9">Asparaginase</fullName>
    </submittedName>
</protein>
<dbReference type="PANTHER" id="PTHR11707:SF28">
    <property type="entry name" value="60 KDA LYSOPHOSPHOLIPASE"/>
    <property type="match status" value="1"/>
</dbReference>
<dbReference type="InterPro" id="IPR027473">
    <property type="entry name" value="L-asparaginase_C"/>
</dbReference>
<feature type="domain" description="Asparaginase/glutaminase C-terminal" evidence="8">
    <location>
        <begin position="218"/>
        <end position="315"/>
    </location>
</feature>
<evidence type="ECO:0000256" key="2">
    <source>
        <dbReference type="ARBA" id="ARBA00022801"/>
    </source>
</evidence>
<evidence type="ECO:0000256" key="3">
    <source>
        <dbReference type="PIRSR" id="PIRSR001220-1"/>
    </source>
</evidence>
<dbReference type="SFLD" id="SFLDS00057">
    <property type="entry name" value="Glutaminase/Asparaginase"/>
    <property type="match status" value="1"/>
</dbReference>
<keyword evidence="10" id="KW-1185">Reference proteome</keyword>
<feature type="active site" evidence="6">
    <location>
        <position position="95"/>
    </location>
</feature>
<dbReference type="PRINTS" id="PR00139">
    <property type="entry name" value="ASNGLNASE"/>
</dbReference>
<dbReference type="PROSITE" id="PS00144">
    <property type="entry name" value="ASN_GLN_ASE_1"/>
    <property type="match status" value="1"/>
</dbReference>
<dbReference type="PROSITE" id="PS00917">
    <property type="entry name" value="ASN_GLN_ASE_2"/>
    <property type="match status" value="1"/>
</dbReference>
<accession>A0A557QXM7</accession>
<dbReference type="SUPFAM" id="SSF53774">
    <property type="entry name" value="Glutaminase/Asparaginase"/>
    <property type="match status" value="1"/>
</dbReference>
<dbReference type="InterPro" id="IPR036152">
    <property type="entry name" value="Asp/glu_Ase-like_sf"/>
</dbReference>
<dbReference type="PIRSF" id="PIRSF500176">
    <property type="entry name" value="L_ASNase"/>
    <property type="match status" value="1"/>
</dbReference>
<dbReference type="PIRSF" id="PIRSF001220">
    <property type="entry name" value="L-ASNase_gatD"/>
    <property type="match status" value="1"/>
</dbReference>
<dbReference type="OrthoDB" id="9788068at2"/>
<keyword evidence="2" id="KW-0378">Hydrolase</keyword>
<dbReference type="PANTHER" id="PTHR11707">
    <property type="entry name" value="L-ASPARAGINASE"/>
    <property type="match status" value="1"/>
</dbReference>
<reference evidence="9 10" key="1">
    <citation type="submission" date="2019-07" db="EMBL/GenBank/DDBJ databases">
        <title>The pathways for chlorine oxyanion respiration interact through the shared metabolite chlorate.</title>
        <authorList>
            <person name="Barnum T.P."/>
            <person name="Cheng Y."/>
            <person name="Hill K.A."/>
            <person name="Lucas L.N."/>
            <person name="Carlson H.K."/>
            <person name="Coates J.D."/>
        </authorList>
    </citation>
    <scope>NUCLEOTIDE SEQUENCE [LARGE SCALE GENOMIC DNA]</scope>
    <source>
        <strain evidence="9 10">SFB-3</strain>
    </source>
</reference>
<dbReference type="InterPro" id="IPR037152">
    <property type="entry name" value="L-asparaginase_N_sf"/>
</dbReference>
<comment type="similarity">
    <text evidence="1">Belongs to the asparaginase 1 family.</text>
</comment>
<dbReference type="Pfam" id="PF00710">
    <property type="entry name" value="Asparaginase"/>
    <property type="match status" value="1"/>
</dbReference>
<dbReference type="CDD" id="cd08964">
    <property type="entry name" value="L-asparaginase_II"/>
    <property type="match status" value="1"/>
</dbReference>
<evidence type="ECO:0000256" key="4">
    <source>
        <dbReference type="PIRSR" id="PIRSR001220-2"/>
    </source>
</evidence>
<dbReference type="InterPro" id="IPR027474">
    <property type="entry name" value="L-asparaginase_N"/>
</dbReference>
<feature type="domain" description="L-asparaginase N-terminal" evidence="7">
    <location>
        <begin position="6"/>
        <end position="193"/>
    </location>
</feature>
<evidence type="ECO:0000256" key="6">
    <source>
        <dbReference type="PROSITE-ProRule" id="PRU10100"/>
    </source>
</evidence>
<feature type="binding site" evidence="4">
    <location>
        <position position="62"/>
    </location>
    <ligand>
        <name>substrate</name>
    </ligand>
</feature>
<dbReference type="SMART" id="SM00870">
    <property type="entry name" value="Asparaginase"/>
    <property type="match status" value="1"/>
</dbReference>
<comment type="caution">
    <text evidence="9">The sequence shown here is derived from an EMBL/GenBank/DDBJ whole genome shotgun (WGS) entry which is preliminary data.</text>
</comment>
<evidence type="ECO:0000259" key="8">
    <source>
        <dbReference type="Pfam" id="PF17763"/>
    </source>
</evidence>
<dbReference type="GO" id="GO:0006528">
    <property type="term" value="P:asparagine metabolic process"/>
    <property type="evidence" value="ECO:0007669"/>
    <property type="project" value="InterPro"/>
</dbReference>
<name>A0A557QXM7_9RHOO</name>
<feature type="active site" description="O-isoaspartyl threonine intermediate" evidence="3">
    <location>
        <position position="15"/>
    </location>
</feature>
<evidence type="ECO:0000313" key="9">
    <source>
        <dbReference type="EMBL" id="TVO57678.1"/>
    </source>
</evidence>
<evidence type="ECO:0000256" key="5">
    <source>
        <dbReference type="PROSITE-ProRule" id="PRU10099"/>
    </source>
</evidence>
<organism evidence="9 10">
    <name type="scientific">Denitromonas halophila</name>
    <dbReference type="NCBI Taxonomy" id="1629404"/>
    <lineage>
        <taxon>Bacteria</taxon>
        <taxon>Pseudomonadati</taxon>
        <taxon>Pseudomonadota</taxon>
        <taxon>Betaproteobacteria</taxon>
        <taxon>Rhodocyclales</taxon>
        <taxon>Zoogloeaceae</taxon>
        <taxon>Denitromonas</taxon>
    </lineage>
</organism>
<dbReference type="PROSITE" id="PS51732">
    <property type="entry name" value="ASN_GLN_ASE_3"/>
    <property type="match status" value="1"/>
</dbReference>
<evidence type="ECO:0000313" key="10">
    <source>
        <dbReference type="Proteomes" id="UP000319502"/>
    </source>
</evidence>
<dbReference type="Pfam" id="PF17763">
    <property type="entry name" value="Asparaginase_C"/>
    <property type="match status" value="1"/>
</dbReference>
<dbReference type="GO" id="GO:0004067">
    <property type="term" value="F:asparaginase activity"/>
    <property type="evidence" value="ECO:0007669"/>
    <property type="project" value="UniProtKB-UniRule"/>
</dbReference>
<dbReference type="InterPro" id="IPR004550">
    <property type="entry name" value="AsnASE_II"/>
</dbReference>
<sequence length="324" mass="33272">MPLTPRLTLITTGGTIAGQAVSAADTTDYTAGALDPSALIAAVPGLTDLAQLRVDALLSIDSKDMSPAHWLTLLARVHYHLAQADCDGVVITHGTDTLEETGWFLHLCLPPGKPVVMTAAMRPATALSADGPMNLYQAIAVAAHTSSTDQGVLVVMNGHIFAAADIVKADTQALGAITAPTRGPLGTAQPVQFYHPIALTQAGCIPTDALAGQTELPRVDILYVAAGSDPDLLSAAVERGAQGIVLALPGNGSLPENWRRPALAALARGISVIRSTRVGHGRVAHSTDAALPAASGELNPAKARIALMLALAIGTPELSARLFA</sequence>
<proteinExistence type="inferred from homology"/>
<dbReference type="Gene3D" id="3.40.50.40">
    <property type="match status" value="1"/>
</dbReference>
<dbReference type="FunFam" id="3.40.50.1170:FF:000001">
    <property type="entry name" value="L-asparaginase 2"/>
    <property type="match status" value="1"/>
</dbReference>
<dbReference type="AlphaFoldDB" id="A0A557QXM7"/>
<dbReference type="RefSeq" id="WP_144309137.1">
    <property type="nucleotide sequence ID" value="NZ_VMNK01000006.1"/>
</dbReference>
<dbReference type="InterPro" id="IPR006034">
    <property type="entry name" value="Asparaginase/glutaminase-like"/>
</dbReference>
<feature type="active site" evidence="5">
    <location>
        <position position="15"/>
    </location>
</feature>
<dbReference type="InterPro" id="IPR020827">
    <property type="entry name" value="Asparaginase/glutaminase_AS1"/>
</dbReference>
<feature type="binding site" evidence="4">
    <location>
        <begin position="95"/>
        <end position="96"/>
    </location>
    <ligand>
        <name>substrate</name>
    </ligand>
</feature>
<dbReference type="EMBL" id="VMNK01000006">
    <property type="protein sequence ID" value="TVO57678.1"/>
    <property type="molecule type" value="Genomic_DNA"/>
</dbReference>
<evidence type="ECO:0000259" key="7">
    <source>
        <dbReference type="Pfam" id="PF00710"/>
    </source>
</evidence>
<evidence type="ECO:0000256" key="1">
    <source>
        <dbReference type="ARBA" id="ARBA00010518"/>
    </source>
</evidence>
<dbReference type="InterPro" id="IPR027475">
    <property type="entry name" value="Asparaginase/glutaminase_AS2"/>
</dbReference>
<dbReference type="InterPro" id="IPR040919">
    <property type="entry name" value="Asparaginase_C"/>
</dbReference>